<dbReference type="AlphaFoldDB" id="A0AAV5KGR5"/>
<dbReference type="GO" id="GO:0031683">
    <property type="term" value="F:G-protein beta/gamma-subunit complex binding"/>
    <property type="evidence" value="ECO:0007669"/>
    <property type="project" value="InterPro"/>
</dbReference>
<evidence type="ECO:0008006" key="9">
    <source>
        <dbReference type="Google" id="ProtNLM"/>
    </source>
</evidence>
<evidence type="ECO:0000256" key="1">
    <source>
        <dbReference type="ARBA" id="ARBA00022741"/>
    </source>
</evidence>
<dbReference type="PANTHER" id="PTHR36486">
    <property type="entry name" value="OS01G0977800 PROTEIN"/>
    <property type="match status" value="1"/>
</dbReference>
<dbReference type="Gene3D" id="3.40.50.300">
    <property type="entry name" value="P-loop containing nucleotide triphosphate hydrolases"/>
    <property type="match status" value="1"/>
</dbReference>
<feature type="transmembrane region" description="Helical" evidence="6">
    <location>
        <begin position="593"/>
        <end position="610"/>
    </location>
</feature>
<evidence type="ECO:0000256" key="6">
    <source>
        <dbReference type="SAM" id="Phobius"/>
    </source>
</evidence>
<dbReference type="Proteomes" id="UP001054252">
    <property type="component" value="Unassembled WGS sequence"/>
</dbReference>
<dbReference type="PANTHER" id="PTHR36486:SF4">
    <property type="entry name" value="PH DOMAIN-CONTAINING PROTEIN"/>
    <property type="match status" value="1"/>
</dbReference>
<feature type="compositionally biased region" description="Basic and acidic residues" evidence="5">
    <location>
        <begin position="202"/>
        <end position="212"/>
    </location>
</feature>
<dbReference type="InterPro" id="IPR053057">
    <property type="entry name" value="XLG_GTP-binding"/>
</dbReference>
<feature type="compositionally biased region" description="Polar residues" evidence="5">
    <location>
        <begin position="180"/>
        <end position="199"/>
    </location>
</feature>
<evidence type="ECO:0000256" key="3">
    <source>
        <dbReference type="ARBA" id="ARBA00023224"/>
    </source>
</evidence>
<dbReference type="Gene3D" id="1.10.400.10">
    <property type="entry name" value="GI Alpha 1, domain 2-like"/>
    <property type="match status" value="1"/>
</dbReference>
<evidence type="ECO:0000256" key="5">
    <source>
        <dbReference type="SAM" id="MobiDB-lite"/>
    </source>
</evidence>
<dbReference type="InterPro" id="IPR001019">
    <property type="entry name" value="Gprotein_alpha_su"/>
</dbReference>
<evidence type="ECO:0000313" key="7">
    <source>
        <dbReference type="EMBL" id="GKV23735.1"/>
    </source>
</evidence>
<keyword evidence="4" id="KW-0479">Metal-binding</keyword>
<sequence>MAEILRKIFPVGLGQSVPKDDNSDDEIKIDYSFAIEYQGPPVPYQIPQAFPVDVDRLPTAATVSSASALNDVSLPVIQPIVKAGPDDRKLAKGQNSFCGAISCQESCDDHGVSVESSIQGDDDECAEKLCQGRENSGKLDNSDDQDNLQESSRRLEALELPTDSREGLELIEDGDPALANSDSTESGLSTPALSSSEVSSCRGEEGKDETPSHVRKPSVVTFCEPELTDIVQEEYEYSEAESSQAQELPRNGKKGSCYRCLKGNRFTIKEICMVCNAKYCRYCVLRAMGSMPEGRKCVSCIGRRINESNRETLGKCSRMLKQLLPASEVKHIMWCESSCKENQLPPDLVYVNDEPLSQQELLLLQTCLNPPKKLKPGHYWYDKVSGFWGKQGQGPCQIISHQLNVGGHIKSDASNGNTKIFINNREITKKELWMLQCAGVQCEGMPHFWVSADGSYQEEGQRNVVGRIWGKTGIKLVCAFLSLPVPHDHHVNASVEEISRSNQGLKVPYKLLLLGYEKSGTSTIYKQTKILYHVPFTENEHQNIKLMIQSNLYRYLGILLEGREQFEEQSLLEVEGRKIQMTDEAGPSGTITLIYSFLVFSCCNLFFFPLF</sequence>
<evidence type="ECO:0000313" key="8">
    <source>
        <dbReference type="Proteomes" id="UP001054252"/>
    </source>
</evidence>
<dbReference type="InterPro" id="IPR011025">
    <property type="entry name" value="GproteinA_insert"/>
</dbReference>
<proteinExistence type="predicted"/>
<keyword evidence="8" id="KW-1185">Reference proteome</keyword>
<keyword evidence="2" id="KW-0342">GTP-binding</keyword>
<gene>
    <name evidence="7" type="ORF">SLEP1_g33435</name>
</gene>
<dbReference type="GO" id="GO:0046872">
    <property type="term" value="F:metal ion binding"/>
    <property type="evidence" value="ECO:0007669"/>
    <property type="project" value="UniProtKB-KW"/>
</dbReference>
<comment type="caution">
    <text evidence="7">The sequence shown here is derived from an EMBL/GenBank/DDBJ whole genome shotgun (WGS) entry which is preliminary data.</text>
</comment>
<keyword evidence="6" id="KW-1133">Transmembrane helix</keyword>
<dbReference type="GO" id="GO:0007186">
    <property type="term" value="P:G protein-coupled receptor signaling pathway"/>
    <property type="evidence" value="ECO:0007669"/>
    <property type="project" value="InterPro"/>
</dbReference>
<evidence type="ECO:0000256" key="2">
    <source>
        <dbReference type="ARBA" id="ARBA00023134"/>
    </source>
</evidence>
<keyword evidence="4" id="KW-0460">Magnesium</keyword>
<keyword evidence="6" id="KW-0812">Transmembrane</keyword>
<dbReference type="InterPro" id="IPR027417">
    <property type="entry name" value="P-loop_NTPase"/>
</dbReference>
<keyword evidence="6" id="KW-0472">Membrane</keyword>
<dbReference type="GO" id="GO:0005525">
    <property type="term" value="F:GTP binding"/>
    <property type="evidence" value="ECO:0007669"/>
    <property type="project" value="UniProtKB-KW"/>
</dbReference>
<keyword evidence="1" id="KW-0547">Nucleotide-binding</keyword>
<feature type="region of interest" description="Disordered" evidence="5">
    <location>
        <begin position="175"/>
        <end position="217"/>
    </location>
</feature>
<accession>A0AAV5KGR5</accession>
<protein>
    <recommendedName>
        <fullName evidence="9">Extra-large guanine nucleotide-binding protein 1-like</fullName>
    </recommendedName>
</protein>
<organism evidence="7 8">
    <name type="scientific">Rubroshorea leprosula</name>
    <dbReference type="NCBI Taxonomy" id="152421"/>
    <lineage>
        <taxon>Eukaryota</taxon>
        <taxon>Viridiplantae</taxon>
        <taxon>Streptophyta</taxon>
        <taxon>Embryophyta</taxon>
        <taxon>Tracheophyta</taxon>
        <taxon>Spermatophyta</taxon>
        <taxon>Magnoliopsida</taxon>
        <taxon>eudicotyledons</taxon>
        <taxon>Gunneridae</taxon>
        <taxon>Pentapetalae</taxon>
        <taxon>rosids</taxon>
        <taxon>malvids</taxon>
        <taxon>Malvales</taxon>
        <taxon>Dipterocarpaceae</taxon>
        <taxon>Rubroshorea</taxon>
    </lineage>
</organism>
<feature type="binding site" evidence="4">
    <location>
        <position position="522"/>
    </location>
    <ligand>
        <name>Mg(2+)</name>
        <dbReference type="ChEBI" id="CHEBI:18420"/>
    </ligand>
</feature>
<evidence type="ECO:0000256" key="4">
    <source>
        <dbReference type="PIRSR" id="PIRSR601019-2"/>
    </source>
</evidence>
<keyword evidence="3" id="KW-0807">Transducer</keyword>
<name>A0AAV5KGR5_9ROSI</name>
<reference evidence="7 8" key="1">
    <citation type="journal article" date="2021" name="Commun. Biol.">
        <title>The genome of Shorea leprosula (Dipterocarpaceae) highlights the ecological relevance of drought in aseasonal tropical rainforests.</title>
        <authorList>
            <person name="Ng K.K.S."/>
            <person name="Kobayashi M.J."/>
            <person name="Fawcett J.A."/>
            <person name="Hatakeyama M."/>
            <person name="Paape T."/>
            <person name="Ng C.H."/>
            <person name="Ang C.C."/>
            <person name="Tnah L.H."/>
            <person name="Lee C.T."/>
            <person name="Nishiyama T."/>
            <person name="Sese J."/>
            <person name="O'Brien M.J."/>
            <person name="Copetti D."/>
            <person name="Mohd Noor M.I."/>
            <person name="Ong R.C."/>
            <person name="Putra M."/>
            <person name="Sireger I.Z."/>
            <person name="Indrioko S."/>
            <person name="Kosugi Y."/>
            <person name="Izuno A."/>
            <person name="Isagi Y."/>
            <person name="Lee S.L."/>
            <person name="Shimizu K.K."/>
        </authorList>
    </citation>
    <scope>NUCLEOTIDE SEQUENCE [LARGE SCALE GENOMIC DNA]</scope>
    <source>
        <strain evidence="7">214</strain>
    </source>
</reference>
<dbReference type="Pfam" id="PF00503">
    <property type="entry name" value="G-alpha"/>
    <property type="match status" value="1"/>
</dbReference>
<dbReference type="GO" id="GO:0003924">
    <property type="term" value="F:GTPase activity"/>
    <property type="evidence" value="ECO:0007669"/>
    <property type="project" value="InterPro"/>
</dbReference>
<dbReference type="EMBL" id="BPVZ01000064">
    <property type="protein sequence ID" value="GKV23735.1"/>
    <property type="molecule type" value="Genomic_DNA"/>
</dbReference>